<sequence>MFITDFDGTLLTDHRRIRGQDLDTLAGLRSAGVITVIATGRSLYSFRRALKHMGLDPEDLPLDYLIFSTGAGIMVWPGNQLIRSCSIPKDGVLEITACFDRFGFDYMIHKAIPDTSYFLFKSTSDCNFDFHRRMAMYANFATPLGMGTTIYDQSTEVLAIVPGGFSWETLDTLRCELSGFSVIPATSPLDHQSLWIEVFPAGVSKSASSQWLARHLGIRREMVTAVGNDYNDADLLHWAGQGFLMDNSPDVLKNKFLSSGSNNECGVSRAAKSAGFLR</sequence>
<dbReference type="GO" id="GO:0016791">
    <property type="term" value="F:phosphatase activity"/>
    <property type="evidence" value="ECO:0007669"/>
    <property type="project" value="TreeGrafter"/>
</dbReference>
<dbReference type="Gene3D" id="3.40.50.1000">
    <property type="entry name" value="HAD superfamily/HAD-like"/>
    <property type="match status" value="1"/>
</dbReference>
<dbReference type="Proteomes" id="UP000248798">
    <property type="component" value="Unassembled WGS sequence"/>
</dbReference>
<evidence type="ECO:0000313" key="1">
    <source>
        <dbReference type="EMBL" id="QBH15559.1"/>
    </source>
</evidence>
<dbReference type="InterPro" id="IPR036412">
    <property type="entry name" value="HAD-like_sf"/>
</dbReference>
<keyword evidence="4" id="KW-1185">Reference proteome</keyword>
<dbReference type="AlphaFoldDB" id="A0A328F7D4"/>
<dbReference type="Proteomes" id="UP000293902">
    <property type="component" value="Chromosome"/>
</dbReference>
<reference evidence="2 3" key="1">
    <citation type="submission" date="2018-06" db="EMBL/GenBank/DDBJ databases">
        <title>Complete Genome Sequence of Desulfobacter hydrogenophilus (DSM3380).</title>
        <authorList>
            <person name="Marietou A."/>
            <person name="Schreiber L."/>
            <person name="Marshall I."/>
            <person name="Jorgensen B."/>
        </authorList>
    </citation>
    <scope>NUCLEOTIDE SEQUENCE [LARGE SCALE GENOMIC DNA]</scope>
    <source>
        <strain evidence="2 3">DSM 3380</strain>
    </source>
</reference>
<dbReference type="EMBL" id="CP036313">
    <property type="protein sequence ID" value="QBH15559.1"/>
    <property type="molecule type" value="Genomic_DNA"/>
</dbReference>
<accession>A0A328F7D4</accession>
<dbReference type="InterPro" id="IPR023214">
    <property type="entry name" value="HAD_sf"/>
</dbReference>
<dbReference type="PANTHER" id="PTHR10000">
    <property type="entry name" value="PHOSPHOSERINE PHOSPHATASE"/>
    <property type="match status" value="1"/>
</dbReference>
<dbReference type="Gene3D" id="3.30.1240.10">
    <property type="match status" value="1"/>
</dbReference>
<dbReference type="EMBL" id="QLNI01000047">
    <property type="protein sequence ID" value="RAM00478.1"/>
    <property type="molecule type" value="Genomic_DNA"/>
</dbReference>
<name>A0A328F7D4_9BACT</name>
<organism evidence="2 3">
    <name type="scientific">Desulfobacter hydrogenophilus</name>
    <dbReference type="NCBI Taxonomy" id="2291"/>
    <lineage>
        <taxon>Bacteria</taxon>
        <taxon>Pseudomonadati</taxon>
        <taxon>Thermodesulfobacteriota</taxon>
        <taxon>Desulfobacteria</taxon>
        <taxon>Desulfobacterales</taxon>
        <taxon>Desulfobacteraceae</taxon>
        <taxon>Desulfobacter</taxon>
    </lineage>
</organism>
<reference evidence="1 4" key="2">
    <citation type="submission" date="2019-02" db="EMBL/GenBank/DDBJ databases">
        <title>Complete genome sequence of Desulfobacter hydrogenophilus AcRS1.</title>
        <authorList>
            <person name="Marietou A."/>
            <person name="Lund M.B."/>
            <person name="Marshall I.P.G."/>
            <person name="Schreiber L."/>
            <person name="Jorgensen B."/>
        </authorList>
    </citation>
    <scope>NUCLEOTIDE SEQUENCE [LARGE SCALE GENOMIC DNA]</scope>
    <source>
        <strain evidence="1 4">AcRS1</strain>
    </source>
</reference>
<dbReference type="OrthoDB" id="9814970at2"/>
<proteinExistence type="predicted"/>
<dbReference type="GO" id="GO:0005829">
    <property type="term" value="C:cytosol"/>
    <property type="evidence" value="ECO:0007669"/>
    <property type="project" value="TreeGrafter"/>
</dbReference>
<protein>
    <submittedName>
        <fullName evidence="2">HAD family phosphatase</fullName>
    </submittedName>
</protein>
<evidence type="ECO:0000313" key="3">
    <source>
        <dbReference type="Proteomes" id="UP000248798"/>
    </source>
</evidence>
<gene>
    <name evidence="2" type="ORF">DO021_19020</name>
    <name evidence="1" type="ORF">EYB58_09500</name>
</gene>
<dbReference type="PANTHER" id="PTHR10000:SF8">
    <property type="entry name" value="HAD SUPERFAMILY HYDROLASE-LIKE, TYPE 3"/>
    <property type="match status" value="1"/>
</dbReference>
<dbReference type="Pfam" id="PF08282">
    <property type="entry name" value="Hydrolase_3"/>
    <property type="match status" value="1"/>
</dbReference>
<dbReference type="SUPFAM" id="SSF56784">
    <property type="entry name" value="HAD-like"/>
    <property type="match status" value="1"/>
</dbReference>
<evidence type="ECO:0000313" key="4">
    <source>
        <dbReference type="Proteomes" id="UP000293902"/>
    </source>
</evidence>
<dbReference type="GO" id="GO:0000287">
    <property type="term" value="F:magnesium ion binding"/>
    <property type="evidence" value="ECO:0007669"/>
    <property type="project" value="TreeGrafter"/>
</dbReference>
<evidence type="ECO:0000313" key="2">
    <source>
        <dbReference type="EMBL" id="RAM00478.1"/>
    </source>
</evidence>